<reference evidence="2 3" key="1">
    <citation type="submission" date="2016-08" db="EMBL/GenBank/DDBJ databases">
        <title>Evolution of the type three secretion system and type three effector repertoires in Xanthomonas.</title>
        <authorList>
            <person name="Merda D."/>
            <person name="Briand M."/>
            <person name="Bosis E."/>
            <person name="Rousseau C."/>
            <person name="Portier P."/>
            <person name="Jacques M.-A."/>
            <person name="Fischer-Le Saux M."/>
        </authorList>
    </citation>
    <scope>NUCLEOTIDE SEQUENCE [LARGE SCALE GENOMIC DNA]</scope>
    <source>
        <strain evidence="2 3">CFBP 4691</strain>
    </source>
</reference>
<protein>
    <recommendedName>
        <fullName evidence="1">Lysozyme inhibitor LprI-like N-terminal domain-containing protein</fullName>
    </recommendedName>
</protein>
<dbReference type="Gene3D" id="1.20.1270.180">
    <property type="match status" value="1"/>
</dbReference>
<dbReference type="Proteomes" id="UP000239898">
    <property type="component" value="Unassembled WGS sequence"/>
</dbReference>
<sequence>MASRKSEKFSKTAYMTNGKIQAPRAGAFFNMMGTMSMKINKSTSVFALFFLSLACNASNSQSIRNHSPPGITSNFFSCVDKANSDNIEIAACMTSERKYQDARLNKSYKALLNVLDGKTKMRLVEAERAWLDSKTKDETLENLLYGDEQIDNLQQGENDIFRICERANTLEKYLDLAGKN</sequence>
<feature type="domain" description="Lysozyme inhibitor LprI-like N-terminal" evidence="1">
    <location>
        <begin position="78"/>
        <end position="171"/>
    </location>
</feature>
<gene>
    <name evidence="2" type="ORF">XthCFBP4691_03785</name>
</gene>
<dbReference type="OrthoDB" id="7340239at2"/>
<dbReference type="EMBL" id="MIGX01000009">
    <property type="protein sequence ID" value="PPT92466.1"/>
    <property type="molecule type" value="Genomic_DNA"/>
</dbReference>
<comment type="caution">
    <text evidence="2">The sequence shown here is derived from an EMBL/GenBank/DDBJ whole genome shotgun (WGS) entry which is preliminary data.</text>
</comment>
<evidence type="ECO:0000313" key="2">
    <source>
        <dbReference type="EMBL" id="PPT92466.1"/>
    </source>
</evidence>
<dbReference type="Pfam" id="PF07007">
    <property type="entry name" value="LprI"/>
    <property type="match status" value="1"/>
</dbReference>
<proteinExistence type="predicted"/>
<name>A0A2S6ZJU3_9XANT</name>
<evidence type="ECO:0000313" key="3">
    <source>
        <dbReference type="Proteomes" id="UP000239898"/>
    </source>
</evidence>
<organism evidence="2 3">
    <name type="scientific">Xanthomonas theicola</name>
    <dbReference type="NCBI Taxonomy" id="56464"/>
    <lineage>
        <taxon>Bacteria</taxon>
        <taxon>Pseudomonadati</taxon>
        <taxon>Pseudomonadota</taxon>
        <taxon>Gammaproteobacteria</taxon>
        <taxon>Lysobacterales</taxon>
        <taxon>Lysobacteraceae</taxon>
        <taxon>Xanthomonas</taxon>
    </lineage>
</organism>
<dbReference type="InterPro" id="IPR009739">
    <property type="entry name" value="LprI-like_N"/>
</dbReference>
<accession>A0A2S6ZJU3</accession>
<evidence type="ECO:0000259" key="1">
    <source>
        <dbReference type="Pfam" id="PF07007"/>
    </source>
</evidence>
<keyword evidence="3" id="KW-1185">Reference proteome</keyword>
<dbReference type="RefSeq" id="WP_128419202.1">
    <property type="nucleotide sequence ID" value="NZ_MIGX01000009.1"/>
</dbReference>
<dbReference type="AlphaFoldDB" id="A0A2S6ZJU3"/>